<feature type="region of interest" description="Disordered" evidence="1">
    <location>
        <begin position="125"/>
        <end position="202"/>
    </location>
</feature>
<dbReference type="OrthoDB" id="10443788at2759"/>
<dbReference type="Proteomes" id="UP000050761">
    <property type="component" value="Unassembled WGS sequence"/>
</dbReference>
<evidence type="ECO:0000313" key="2">
    <source>
        <dbReference type="EMBL" id="VDO97326.1"/>
    </source>
</evidence>
<protein>
    <submittedName>
        <fullName evidence="4">DIDO1</fullName>
    </submittedName>
</protein>
<dbReference type="WBParaSite" id="HPBE_0001375901-mRNA-1">
    <property type="protein sequence ID" value="HPBE_0001375901-mRNA-1"/>
    <property type="gene ID" value="HPBE_0001375901"/>
</dbReference>
<dbReference type="AlphaFoldDB" id="A0A183FYM2"/>
<reference evidence="4" key="2">
    <citation type="submission" date="2019-09" db="UniProtKB">
        <authorList>
            <consortium name="WormBaseParasite"/>
        </authorList>
    </citation>
    <scope>IDENTIFICATION</scope>
</reference>
<accession>A0A183FYM2</accession>
<organism evidence="3 4">
    <name type="scientific">Heligmosomoides polygyrus</name>
    <name type="common">Parasitic roundworm</name>
    <dbReference type="NCBI Taxonomy" id="6339"/>
    <lineage>
        <taxon>Eukaryota</taxon>
        <taxon>Metazoa</taxon>
        <taxon>Ecdysozoa</taxon>
        <taxon>Nematoda</taxon>
        <taxon>Chromadorea</taxon>
        <taxon>Rhabditida</taxon>
        <taxon>Rhabditina</taxon>
        <taxon>Rhabditomorpha</taxon>
        <taxon>Strongyloidea</taxon>
        <taxon>Heligmosomidae</taxon>
        <taxon>Heligmosomoides</taxon>
    </lineage>
</organism>
<sequence>MALPKKSEYPVVFHWSCSGFDLACAVRSASVGRVFGVLMVLKRAVCHQRFCCKATSTKRVLSNTPVVPFVLKAVRKSAEITFRFRFVRRSSSRSNFENIVNNHTYVFADPVKMSGDQFEFDIQEPLPLGSEAPPSETDGGPFHDDKQPEPEDDATEELKTEMEATLLEMRELEPDLEAMVHDDDVVEIEPVSQKGDEEKTHT</sequence>
<name>A0A183FYM2_HELPZ</name>
<proteinExistence type="predicted"/>
<dbReference type="EMBL" id="UZAH01028060">
    <property type="protein sequence ID" value="VDO97326.1"/>
    <property type="molecule type" value="Genomic_DNA"/>
</dbReference>
<evidence type="ECO:0000256" key="1">
    <source>
        <dbReference type="SAM" id="MobiDB-lite"/>
    </source>
</evidence>
<evidence type="ECO:0000313" key="3">
    <source>
        <dbReference type="Proteomes" id="UP000050761"/>
    </source>
</evidence>
<evidence type="ECO:0000313" key="4">
    <source>
        <dbReference type="WBParaSite" id="HPBE_0001375901-mRNA-1"/>
    </source>
</evidence>
<feature type="compositionally biased region" description="Basic and acidic residues" evidence="1">
    <location>
        <begin position="156"/>
        <end position="183"/>
    </location>
</feature>
<keyword evidence="3" id="KW-1185">Reference proteome</keyword>
<reference evidence="2 3" key="1">
    <citation type="submission" date="2018-11" db="EMBL/GenBank/DDBJ databases">
        <authorList>
            <consortium name="Pathogen Informatics"/>
        </authorList>
    </citation>
    <scope>NUCLEOTIDE SEQUENCE [LARGE SCALE GENOMIC DNA]</scope>
</reference>
<accession>A0A3P7Z6Q5</accession>
<gene>
    <name evidence="2" type="ORF">HPBE_LOCUS13760</name>
</gene>